<dbReference type="PROSITE" id="PS50088">
    <property type="entry name" value="ANK_REPEAT"/>
    <property type="match status" value="5"/>
</dbReference>
<feature type="repeat" description="ANK" evidence="1">
    <location>
        <begin position="114"/>
        <end position="146"/>
    </location>
</feature>
<feature type="compositionally biased region" description="Polar residues" evidence="2">
    <location>
        <begin position="9"/>
        <end position="22"/>
    </location>
</feature>
<evidence type="ECO:0000313" key="3">
    <source>
        <dbReference type="EMBL" id="KQJ99518.1"/>
    </source>
</evidence>
<feature type="region of interest" description="Disordered" evidence="2">
    <location>
        <begin position="1"/>
        <end position="22"/>
    </location>
</feature>
<dbReference type="GeneID" id="100822039"/>
<dbReference type="SMART" id="SM00248">
    <property type="entry name" value="ANK"/>
    <property type="match status" value="7"/>
</dbReference>
<reference evidence="3" key="2">
    <citation type="submission" date="2017-06" db="EMBL/GenBank/DDBJ databases">
        <title>WGS assembly of Brachypodium distachyon.</title>
        <authorList>
            <consortium name="The International Brachypodium Initiative"/>
            <person name="Lucas S."/>
            <person name="Harmon-Smith M."/>
            <person name="Lail K."/>
            <person name="Tice H."/>
            <person name="Grimwood J."/>
            <person name="Bruce D."/>
            <person name="Barry K."/>
            <person name="Shu S."/>
            <person name="Lindquist E."/>
            <person name="Wang M."/>
            <person name="Pitluck S."/>
            <person name="Vogel J.P."/>
            <person name="Garvin D.F."/>
            <person name="Mockler T.C."/>
            <person name="Schmutz J."/>
            <person name="Rokhsar D."/>
            <person name="Bevan M.W."/>
        </authorList>
    </citation>
    <scope>NUCLEOTIDE SEQUENCE</scope>
    <source>
        <strain evidence="3">Bd21</strain>
    </source>
</reference>
<name>A0A0Q3FJU4_BRADI</name>
<dbReference type="RefSeq" id="XP_024317706.1">
    <property type="nucleotide sequence ID" value="XM_024461938.1"/>
</dbReference>
<proteinExistence type="predicted"/>
<dbReference type="Gene3D" id="1.25.40.20">
    <property type="entry name" value="Ankyrin repeat-containing domain"/>
    <property type="match status" value="2"/>
</dbReference>
<dbReference type="PANTHER" id="PTHR46224:SF20">
    <property type="entry name" value="OS02G0491900 PROTEIN"/>
    <property type="match status" value="1"/>
</dbReference>
<dbReference type="PROSITE" id="PS50297">
    <property type="entry name" value="ANK_REP_REGION"/>
    <property type="match status" value="3"/>
</dbReference>
<dbReference type="InterPro" id="IPR011990">
    <property type="entry name" value="TPR-like_helical_dom_sf"/>
</dbReference>
<evidence type="ECO:0000256" key="2">
    <source>
        <dbReference type="SAM" id="MobiDB-lite"/>
    </source>
</evidence>
<dbReference type="EMBL" id="CM000882">
    <property type="protein sequence ID" value="KQJ99518.1"/>
    <property type="molecule type" value="Genomic_DNA"/>
</dbReference>
<evidence type="ECO:0000313" key="4">
    <source>
        <dbReference type="EnsemblPlants" id="KQJ99518"/>
    </source>
</evidence>
<keyword evidence="5" id="KW-1185">Reference proteome</keyword>
<evidence type="ECO:0000256" key="1">
    <source>
        <dbReference type="PROSITE-ProRule" id="PRU00023"/>
    </source>
</evidence>
<reference evidence="4" key="3">
    <citation type="submission" date="2018-08" db="UniProtKB">
        <authorList>
            <consortium name="EnsemblPlants"/>
        </authorList>
    </citation>
    <scope>IDENTIFICATION</scope>
    <source>
        <strain evidence="4">cv. Bd21</strain>
    </source>
</reference>
<dbReference type="STRING" id="15368.A0A0Q3FJU4"/>
<dbReference type="SUPFAM" id="SSF48452">
    <property type="entry name" value="TPR-like"/>
    <property type="match status" value="1"/>
</dbReference>
<dbReference type="EnsemblPlants" id="KQJ99518">
    <property type="protein sequence ID" value="KQJ99518"/>
    <property type="gene ID" value="BRADI_3g43670v3"/>
</dbReference>
<dbReference type="Pfam" id="PF00023">
    <property type="entry name" value="Ank"/>
    <property type="match status" value="1"/>
</dbReference>
<keyword evidence="1" id="KW-0040">ANK repeat</keyword>
<dbReference type="Gene3D" id="1.25.40.10">
    <property type="entry name" value="Tetratricopeptide repeat domain"/>
    <property type="match status" value="1"/>
</dbReference>
<dbReference type="OrthoDB" id="687667at2759"/>
<feature type="repeat" description="ANK" evidence="1">
    <location>
        <begin position="147"/>
        <end position="179"/>
    </location>
</feature>
<gene>
    <name evidence="4" type="primary">LOC100822039</name>
    <name evidence="3" type="ORF">BRADI_3g43670v3</name>
</gene>
<organism evidence="3">
    <name type="scientific">Brachypodium distachyon</name>
    <name type="common">Purple false brome</name>
    <name type="synonym">Trachynia distachya</name>
    <dbReference type="NCBI Taxonomy" id="15368"/>
    <lineage>
        <taxon>Eukaryota</taxon>
        <taxon>Viridiplantae</taxon>
        <taxon>Streptophyta</taxon>
        <taxon>Embryophyta</taxon>
        <taxon>Tracheophyta</taxon>
        <taxon>Spermatophyta</taxon>
        <taxon>Magnoliopsida</taxon>
        <taxon>Liliopsida</taxon>
        <taxon>Poales</taxon>
        <taxon>Poaceae</taxon>
        <taxon>BOP clade</taxon>
        <taxon>Pooideae</taxon>
        <taxon>Stipodae</taxon>
        <taxon>Brachypodieae</taxon>
        <taxon>Brachypodium</taxon>
    </lineage>
</organism>
<dbReference type="PRINTS" id="PR01415">
    <property type="entry name" value="ANKYRIN"/>
</dbReference>
<dbReference type="InterPro" id="IPR051616">
    <property type="entry name" value="Cul2-RING_E3_ligase_SR"/>
</dbReference>
<dbReference type="AlphaFoldDB" id="A0A0Q3FJU4"/>
<dbReference type="Gramene" id="KQJ99518">
    <property type="protein sequence ID" value="KQJ99518"/>
    <property type="gene ID" value="BRADI_3g43670v3"/>
</dbReference>
<evidence type="ECO:0000313" key="5">
    <source>
        <dbReference type="Proteomes" id="UP000008810"/>
    </source>
</evidence>
<dbReference type="Pfam" id="PF12796">
    <property type="entry name" value="Ank_2"/>
    <property type="match status" value="2"/>
</dbReference>
<dbReference type="InterPro" id="IPR036770">
    <property type="entry name" value="Ankyrin_rpt-contain_sf"/>
</dbReference>
<dbReference type="Proteomes" id="UP000008810">
    <property type="component" value="Chromosome 3"/>
</dbReference>
<dbReference type="ExpressionAtlas" id="A0A0Q3FJU4">
    <property type="expression patterns" value="baseline"/>
</dbReference>
<feature type="repeat" description="ANK" evidence="1">
    <location>
        <begin position="212"/>
        <end position="244"/>
    </location>
</feature>
<feature type="repeat" description="ANK" evidence="1">
    <location>
        <begin position="243"/>
        <end position="275"/>
    </location>
</feature>
<dbReference type="PANTHER" id="PTHR46224">
    <property type="entry name" value="ANKYRIN REPEAT FAMILY PROTEIN"/>
    <property type="match status" value="1"/>
</dbReference>
<dbReference type="SUPFAM" id="SSF48403">
    <property type="entry name" value="Ankyrin repeat"/>
    <property type="match status" value="1"/>
</dbReference>
<protein>
    <submittedName>
        <fullName evidence="3 4">Uncharacterized protein</fullName>
    </submittedName>
</protein>
<accession>A0A0Q3FJU4</accession>
<dbReference type="InterPro" id="IPR002110">
    <property type="entry name" value="Ankyrin_rpt"/>
</dbReference>
<sequence length="437" mass="47746">MAPPPVPPASTSRLPSQCSPRNPNSNLNSVLQDILLDLEDIFLKAVYNGDLRLVKKMVRALDDGEGRIAQKMGAVKHSSFGIGVLHFAALGRSLPMCRYLVEDLRMDVDDICPAGETPLTFAIGFENVDVVRYLLNHDADTEKLNEDGLTPLYVAAAIGQCEIVEVLLSKGAHIDALSTGETALHAAAHGRHDNVVKILLDHCADHNKINFGDCTPLVCAIDARSLKCVKLLLEAGADVNCVGFETPLIVAAGIGLTDILKCLVLAGADPNVHDSFGRTPVEIAACYSTRKDVEILFPVTSRIPSVSDWSVDGIVSYAKPVLPSKEVMLAITKSEACEAYTNTDFLAAVEKYTKLDEGQKALKDAEACRRMRPDWPKACHLQGIALMLLKDYEKACSALLDGLKLDPWNDHIEDDLRQAMQFLQMRHILKRSKVKDI</sequence>
<reference evidence="3 4" key="1">
    <citation type="journal article" date="2010" name="Nature">
        <title>Genome sequencing and analysis of the model grass Brachypodium distachyon.</title>
        <authorList>
            <consortium name="International Brachypodium Initiative"/>
        </authorList>
    </citation>
    <scope>NUCLEOTIDE SEQUENCE [LARGE SCALE GENOMIC DNA]</scope>
    <source>
        <strain evidence="3">Bd21</strain>
        <strain evidence="4">cv. Bd21</strain>
    </source>
</reference>
<feature type="repeat" description="ANK" evidence="1">
    <location>
        <begin position="179"/>
        <end position="211"/>
    </location>
</feature>